<evidence type="ECO:0000256" key="4">
    <source>
        <dbReference type="ARBA" id="ARBA00022692"/>
    </source>
</evidence>
<sequence length="128" mass="13733">MLSLSSIVFVAIGGAIGASLRYSATIGVTAWLGKGFPYTTLLVNILGSFIMGLLFSLIEHGIVAELPWRPLIGVGILGALTTFSTFSLDTLLMLQNGEWQKAIINILLNVLVCILATWLGMQLVPNRT</sequence>
<evidence type="ECO:0000313" key="14">
    <source>
        <dbReference type="Proteomes" id="UP001528411"/>
    </source>
</evidence>
<keyword evidence="12" id="KW-0813">Transport</keyword>
<comment type="activity regulation">
    <text evidence="12">Na(+) is not transported, but it plays an essential structural role and its presence is essential for fluoride channel function.</text>
</comment>
<feature type="binding site" evidence="12">
    <location>
        <position position="78"/>
    </location>
    <ligand>
        <name>Na(+)</name>
        <dbReference type="ChEBI" id="CHEBI:29101"/>
        <note>structural</note>
    </ligand>
</feature>
<comment type="caution">
    <text evidence="13">The sequence shown here is derived from an EMBL/GenBank/DDBJ whole genome shotgun (WGS) entry which is preliminary data.</text>
</comment>
<evidence type="ECO:0000256" key="7">
    <source>
        <dbReference type="ARBA" id="ARBA00023065"/>
    </source>
</evidence>
<comment type="catalytic activity">
    <reaction evidence="11">
        <text>fluoride(in) = fluoride(out)</text>
        <dbReference type="Rhea" id="RHEA:76159"/>
        <dbReference type="ChEBI" id="CHEBI:17051"/>
    </reaction>
    <physiologicalReaction direction="left-to-right" evidence="11">
        <dbReference type="Rhea" id="RHEA:76160"/>
    </physiologicalReaction>
</comment>
<comment type="subcellular location">
    <subcellularLocation>
        <location evidence="1 12">Cell membrane</location>
        <topology evidence="1 12">Multi-pass membrane protein</topology>
    </subcellularLocation>
</comment>
<dbReference type="RefSeq" id="WP_272182507.1">
    <property type="nucleotide sequence ID" value="NZ_JAQOMS010000002.1"/>
</dbReference>
<keyword evidence="4 12" id="KW-0812">Transmembrane</keyword>
<dbReference type="HAMAP" id="MF_00454">
    <property type="entry name" value="FluC"/>
    <property type="match status" value="1"/>
</dbReference>
<gene>
    <name evidence="12 13" type="primary">crcB</name>
    <name evidence="12" type="synonym">fluC</name>
    <name evidence="13" type="ORF">PN838_03510</name>
</gene>
<keyword evidence="7 12" id="KW-0406">Ion transport</keyword>
<evidence type="ECO:0000256" key="8">
    <source>
        <dbReference type="ARBA" id="ARBA00023136"/>
    </source>
</evidence>
<comment type="function">
    <text evidence="12">Fluoride-specific ion channel. Important for reducing fluoride concentration in the cell, thus reducing its toxicity.</text>
</comment>
<evidence type="ECO:0000256" key="10">
    <source>
        <dbReference type="ARBA" id="ARBA00035120"/>
    </source>
</evidence>
<dbReference type="EMBL" id="JAQOMS010000002">
    <property type="protein sequence ID" value="MDC2888058.1"/>
    <property type="molecule type" value="Genomic_DNA"/>
</dbReference>
<feature type="transmembrane region" description="Helical" evidence="12">
    <location>
        <begin position="41"/>
        <end position="58"/>
    </location>
</feature>
<comment type="similarity">
    <text evidence="10 12">Belongs to the fluoride channel Fluc/FEX (TC 1.A.43) family.</text>
</comment>
<evidence type="ECO:0000256" key="1">
    <source>
        <dbReference type="ARBA" id="ARBA00004651"/>
    </source>
</evidence>
<keyword evidence="3" id="KW-0997">Cell inner membrane</keyword>
<name>A0ABT5FB48_9GAMM</name>
<keyword evidence="8 12" id="KW-0472">Membrane</keyword>
<organism evidence="13 14">
    <name type="scientific">Psychrosphaera algicola</name>
    <dbReference type="NCBI Taxonomy" id="3023714"/>
    <lineage>
        <taxon>Bacteria</taxon>
        <taxon>Pseudomonadati</taxon>
        <taxon>Pseudomonadota</taxon>
        <taxon>Gammaproteobacteria</taxon>
        <taxon>Alteromonadales</taxon>
        <taxon>Pseudoalteromonadaceae</taxon>
        <taxon>Psychrosphaera</taxon>
    </lineage>
</organism>
<dbReference type="Pfam" id="PF02537">
    <property type="entry name" value="CRCB"/>
    <property type="match status" value="1"/>
</dbReference>
<dbReference type="PANTHER" id="PTHR28259">
    <property type="entry name" value="FLUORIDE EXPORT PROTEIN 1-RELATED"/>
    <property type="match status" value="1"/>
</dbReference>
<keyword evidence="2 12" id="KW-1003">Cell membrane</keyword>
<evidence type="ECO:0000256" key="3">
    <source>
        <dbReference type="ARBA" id="ARBA00022519"/>
    </source>
</evidence>
<keyword evidence="6 12" id="KW-0915">Sodium</keyword>
<keyword evidence="9 12" id="KW-0407">Ion channel</keyword>
<evidence type="ECO:0000256" key="9">
    <source>
        <dbReference type="ARBA" id="ARBA00023303"/>
    </source>
</evidence>
<proteinExistence type="inferred from homology"/>
<evidence type="ECO:0000256" key="11">
    <source>
        <dbReference type="ARBA" id="ARBA00035585"/>
    </source>
</evidence>
<dbReference type="PANTHER" id="PTHR28259:SF1">
    <property type="entry name" value="FLUORIDE EXPORT PROTEIN 1-RELATED"/>
    <property type="match status" value="1"/>
</dbReference>
<evidence type="ECO:0000256" key="2">
    <source>
        <dbReference type="ARBA" id="ARBA00022475"/>
    </source>
</evidence>
<dbReference type="Proteomes" id="UP001528411">
    <property type="component" value="Unassembled WGS sequence"/>
</dbReference>
<evidence type="ECO:0000313" key="13">
    <source>
        <dbReference type="EMBL" id="MDC2888058.1"/>
    </source>
</evidence>
<dbReference type="NCBIfam" id="TIGR00494">
    <property type="entry name" value="crcB"/>
    <property type="match status" value="1"/>
</dbReference>
<feature type="transmembrane region" description="Helical" evidence="12">
    <location>
        <begin position="106"/>
        <end position="124"/>
    </location>
</feature>
<evidence type="ECO:0000256" key="5">
    <source>
        <dbReference type="ARBA" id="ARBA00022989"/>
    </source>
</evidence>
<feature type="transmembrane region" description="Helical" evidence="12">
    <location>
        <begin position="70"/>
        <end position="94"/>
    </location>
</feature>
<evidence type="ECO:0000256" key="6">
    <source>
        <dbReference type="ARBA" id="ARBA00023053"/>
    </source>
</evidence>
<keyword evidence="14" id="KW-1185">Reference proteome</keyword>
<keyword evidence="12" id="KW-0479">Metal-binding</keyword>
<protein>
    <recommendedName>
        <fullName evidence="12">Fluoride-specific ion channel FluC</fullName>
    </recommendedName>
</protein>
<dbReference type="InterPro" id="IPR003691">
    <property type="entry name" value="FluC"/>
</dbReference>
<keyword evidence="5 12" id="KW-1133">Transmembrane helix</keyword>
<evidence type="ECO:0000256" key="12">
    <source>
        <dbReference type="HAMAP-Rule" id="MF_00454"/>
    </source>
</evidence>
<feature type="binding site" evidence="12">
    <location>
        <position position="81"/>
    </location>
    <ligand>
        <name>Na(+)</name>
        <dbReference type="ChEBI" id="CHEBI:29101"/>
        <note>structural</note>
    </ligand>
</feature>
<reference evidence="13 14" key="1">
    <citation type="submission" date="2023-01" db="EMBL/GenBank/DDBJ databases">
        <title>Psychrosphaera sp. nov., isolated from marine algae.</title>
        <authorList>
            <person name="Bayburt H."/>
            <person name="Choi B.J."/>
            <person name="Kim J.M."/>
            <person name="Choi D.G."/>
            <person name="Jeon C.O."/>
        </authorList>
    </citation>
    <scope>NUCLEOTIDE SEQUENCE [LARGE SCALE GENOMIC DNA]</scope>
    <source>
        <strain evidence="13 14">G1-22</strain>
    </source>
</reference>
<accession>A0ABT5FB48</accession>